<keyword evidence="2" id="KW-1185">Reference proteome</keyword>
<dbReference type="Proteomes" id="UP000005267">
    <property type="component" value="Chromosome"/>
</dbReference>
<accession>I3UD27</accession>
<dbReference type="OrthoDB" id="9999802at2"/>
<dbReference type="EMBL" id="CP003555">
    <property type="protein sequence ID" value="AFK62915.1"/>
    <property type="molecule type" value="Genomic_DNA"/>
</dbReference>
<proteinExistence type="predicted"/>
<reference evidence="1 2" key="1">
    <citation type="journal article" date="2011" name="J. Bacteriol.">
        <title>Whole-genome shotgun sequencing of the sulfur-oxidizing chemoautotroph Tetrathiobacter kashmirensis.</title>
        <authorList>
            <person name="Ghosh W."/>
            <person name="George A."/>
            <person name="Agarwal A."/>
            <person name="Raj P."/>
            <person name="Alam M."/>
            <person name="Pyne P."/>
            <person name="Das Gupta S.K."/>
        </authorList>
    </citation>
    <scope>NUCLEOTIDE SEQUENCE [LARGE SCALE GENOMIC DNA]</scope>
    <source>
        <strain evidence="1 2">WT001</strain>
    </source>
</reference>
<dbReference type="KEGG" id="aka:TKWG_14185"/>
<organism evidence="1 2">
    <name type="scientific">Advenella kashmirensis (strain DSM 17095 / LMG 22695 / WT001)</name>
    <name type="common">Tetrathiobacter kashmirensis</name>
    <dbReference type="NCBI Taxonomy" id="1036672"/>
    <lineage>
        <taxon>Bacteria</taxon>
        <taxon>Pseudomonadati</taxon>
        <taxon>Pseudomonadota</taxon>
        <taxon>Betaproteobacteria</taxon>
        <taxon>Burkholderiales</taxon>
        <taxon>Alcaligenaceae</taxon>
    </lineage>
</organism>
<dbReference type="RefSeq" id="WP_014751006.1">
    <property type="nucleotide sequence ID" value="NC_017964.1"/>
</dbReference>
<dbReference type="AlphaFoldDB" id="I3UD27"/>
<name>I3UD27_ADVKW</name>
<evidence type="ECO:0000313" key="2">
    <source>
        <dbReference type="Proteomes" id="UP000005267"/>
    </source>
</evidence>
<gene>
    <name evidence="1" type="ordered locus">TKWG_14185</name>
</gene>
<dbReference type="STRING" id="1036672.TKWG_14185"/>
<evidence type="ECO:0000313" key="1">
    <source>
        <dbReference type="EMBL" id="AFK62915.1"/>
    </source>
</evidence>
<protein>
    <submittedName>
        <fullName evidence="1">Uncharacterized protein</fullName>
    </submittedName>
</protein>
<reference evidence="2" key="2">
    <citation type="journal article" date="2013" name="PLoS ONE">
        <title>Genome implosion elicits host-confinement in Alcaligenaceae: evidence from the comparative genomics of Tetrathiobacter kashmirensis, a pathogen in the making.</title>
        <authorList>
            <person name="Ghosh W."/>
            <person name="Alam M."/>
            <person name="Roy C."/>
            <person name="Pyne P."/>
            <person name="George A."/>
            <person name="Chakraborty R."/>
            <person name="Majumder S."/>
            <person name="Agarwal A."/>
            <person name="Chakraborty S."/>
            <person name="Majumdar S."/>
            <person name="Gupta S.K."/>
        </authorList>
    </citation>
    <scope>NUCLEOTIDE SEQUENCE [LARGE SCALE GENOMIC DNA]</scope>
    <source>
        <strain evidence="2">WT001</strain>
    </source>
</reference>
<sequence>MNNFDFSNWFIEIQCLARAVGEIANDTEPWKEAWMNGQSPESAFYEQYPQHDARQPEPPIVTPEEQAARDADIARLEKQGADAMKQIADEIDTRPEISEEAIRAAEIPANEEPLPDGETIT</sequence>
<dbReference type="HOGENOM" id="CLU_2033135_0_0_4"/>